<keyword evidence="6 7" id="KW-0472">Membrane</keyword>
<comment type="similarity">
    <text evidence="2">Belongs to the CPA3 antiporters (TC 2.A.63) subunit E family.</text>
</comment>
<evidence type="ECO:0000256" key="7">
    <source>
        <dbReference type="SAM" id="Phobius"/>
    </source>
</evidence>
<evidence type="ECO:0000256" key="1">
    <source>
        <dbReference type="ARBA" id="ARBA00004651"/>
    </source>
</evidence>
<dbReference type="GO" id="GO:0008324">
    <property type="term" value="F:monoatomic cation transmembrane transporter activity"/>
    <property type="evidence" value="ECO:0007669"/>
    <property type="project" value="InterPro"/>
</dbReference>
<evidence type="ECO:0000256" key="2">
    <source>
        <dbReference type="ARBA" id="ARBA00006228"/>
    </source>
</evidence>
<keyword evidence="9" id="KW-1185">Reference proteome</keyword>
<dbReference type="InterPro" id="IPR002758">
    <property type="entry name" value="Cation_antiport_E"/>
</dbReference>
<evidence type="ECO:0000256" key="4">
    <source>
        <dbReference type="ARBA" id="ARBA00022692"/>
    </source>
</evidence>
<name>V4R978_9HYPH</name>
<evidence type="ECO:0000256" key="5">
    <source>
        <dbReference type="ARBA" id="ARBA00022989"/>
    </source>
</evidence>
<dbReference type="EMBL" id="AWXZ01000040">
    <property type="protein sequence ID" value="ESR22751.1"/>
    <property type="molecule type" value="Genomic_DNA"/>
</dbReference>
<protein>
    <submittedName>
        <fullName evidence="8">Cation antiporter</fullName>
    </submittedName>
</protein>
<comment type="subcellular location">
    <subcellularLocation>
        <location evidence="1">Cell membrane</location>
        <topology evidence="1">Multi-pass membrane protein</topology>
    </subcellularLocation>
</comment>
<comment type="caution">
    <text evidence="8">The sequence shown here is derived from an EMBL/GenBank/DDBJ whole genome shotgun (WGS) entry which is preliminary data.</text>
</comment>
<evidence type="ECO:0000313" key="9">
    <source>
        <dbReference type="Proteomes" id="UP000017819"/>
    </source>
</evidence>
<keyword evidence="4 7" id="KW-0812">Transmembrane</keyword>
<dbReference type="STRING" id="631454.N177_3888"/>
<dbReference type="eggNOG" id="COG1863">
    <property type="taxonomic scope" value="Bacteria"/>
</dbReference>
<feature type="transmembrane region" description="Helical" evidence="7">
    <location>
        <begin position="71"/>
        <end position="89"/>
    </location>
</feature>
<reference evidence="8 9" key="1">
    <citation type="journal article" date="2014" name="Genome Announc.">
        <title>Draft Genome Sequence of Lutibaculum baratangense Strain AMV1T, Isolated from a Mud Volcano in Andamans, India.</title>
        <authorList>
            <person name="Singh A."/>
            <person name="Sreenivas A."/>
            <person name="Sathyanarayana Reddy G."/>
            <person name="Pinnaka A.K."/>
            <person name="Shivaji S."/>
        </authorList>
    </citation>
    <scope>NUCLEOTIDE SEQUENCE [LARGE SCALE GENOMIC DNA]</scope>
    <source>
        <strain evidence="8 9">AMV1</strain>
    </source>
</reference>
<dbReference type="GO" id="GO:0005886">
    <property type="term" value="C:plasma membrane"/>
    <property type="evidence" value="ECO:0007669"/>
    <property type="project" value="UniProtKB-SubCell"/>
</dbReference>
<dbReference type="PANTHER" id="PTHR34584:SF1">
    <property type="entry name" value="NA(+)_H(+) ANTIPORTER SUBUNIT E1"/>
    <property type="match status" value="1"/>
</dbReference>
<feature type="transmembrane region" description="Helical" evidence="7">
    <location>
        <begin position="17"/>
        <end position="35"/>
    </location>
</feature>
<evidence type="ECO:0000256" key="3">
    <source>
        <dbReference type="ARBA" id="ARBA00022475"/>
    </source>
</evidence>
<keyword evidence="5 7" id="KW-1133">Transmembrane helix</keyword>
<dbReference type="Proteomes" id="UP000017819">
    <property type="component" value="Unassembled WGS sequence"/>
</dbReference>
<evidence type="ECO:0000313" key="8">
    <source>
        <dbReference type="EMBL" id="ESR22751.1"/>
    </source>
</evidence>
<feature type="transmembrane region" description="Helical" evidence="7">
    <location>
        <begin position="42"/>
        <end position="59"/>
    </location>
</feature>
<organism evidence="8 9">
    <name type="scientific">Lutibaculum baratangense AMV1</name>
    <dbReference type="NCBI Taxonomy" id="631454"/>
    <lineage>
        <taxon>Bacteria</taxon>
        <taxon>Pseudomonadati</taxon>
        <taxon>Pseudomonadota</taxon>
        <taxon>Alphaproteobacteria</taxon>
        <taxon>Hyphomicrobiales</taxon>
        <taxon>Tepidamorphaceae</taxon>
        <taxon>Lutibaculum</taxon>
    </lineage>
</organism>
<dbReference type="AlphaFoldDB" id="V4R978"/>
<accession>V4R978</accession>
<sequence>MNLEGPVDGISRGNFDVGIRGLSLIAALFAFWLLLSGHYDTWLVSVGFVCSALVGAFMWRLKVLDQEGYPAGFLVGAVTYWPWLAWEIVKSALDVTKEILKPRLEISPTVVRVTASQKTSVGFTTYANSITLTPGTISTTVSFDDHTILVHALTREGADATAEGTMDRRVSRFESGL</sequence>
<dbReference type="Pfam" id="PF01899">
    <property type="entry name" value="MNHE"/>
    <property type="match status" value="1"/>
</dbReference>
<evidence type="ECO:0000256" key="6">
    <source>
        <dbReference type="ARBA" id="ARBA00023136"/>
    </source>
</evidence>
<gene>
    <name evidence="8" type="ORF">N177_3888</name>
</gene>
<keyword evidence="3" id="KW-1003">Cell membrane</keyword>
<dbReference type="PIRSF" id="PIRSF019239">
    <property type="entry name" value="MrpE"/>
    <property type="match status" value="1"/>
</dbReference>
<proteinExistence type="inferred from homology"/>
<dbReference type="PANTHER" id="PTHR34584">
    <property type="entry name" value="NA(+)/H(+) ANTIPORTER SUBUNIT E1"/>
    <property type="match status" value="1"/>
</dbReference>